<organism evidence="2 3">
    <name type="scientific">Candidatus Clostridium eludens</name>
    <dbReference type="NCBI Taxonomy" id="3381663"/>
    <lineage>
        <taxon>Bacteria</taxon>
        <taxon>Bacillati</taxon>
        <taxon>Bacillota</taxon>
        <taxon>Clostridia</taxon>
        <taxon>Eubacteriales</taxon>
        <taxon>Clostridiaceae</taxon>
        <taxon>Clostridium</taxon>
    </lineage>
</organism>
<gene>
    <name evidence="2" type="ORF">ACJDU8_02375</name>
</gene>
<evidence type="ECO:0000313" key="2">
    <source>
        <dbReference type="EMBL" id="MFL0194422.1"/>
    </source>
</evidence>
<accession>A0ABW8SEH0</accession>
<sequence length="49" mass="5884">MNDTRIERYCTPLESLEESLVEMQEMRKSKAPGKTWRQLREELKGQKDN</sequence>
<dbReference type="RefSeq" id="WP_406790542.1">
    <property type="nucleotide sequence ID" value="NZ_JBJHZX010000002.1"/>
</dbReference>
<feature type="compositionally biased region" description="Basic and acidic residues" evidence="1">
    <location>
        <begin position="38"/>
        <end position="49"/>
    </location>
</feature>
<feature type="region of interest" description="Disordered" evidence="1">
    <location>
        <begin position="27"/>
        <end position="49"/>
    </location>
</feature>
<evidence type="ECO:0000313" key="3">
    <source>
        <dbReference type="Proteomes" id="UP001623660"/>
    </source>
</evidence>
<name>A0ABW8SEH0_9CLOT</name>
<evidence type="ECO:0000256" key="1">
    <source>
        <dbReference type="SAM" id="MobiDB-lite"/>
    </source>
</evidence>
<comment type="caution">
    <text evidence="2">The sequence shown here is derived from an EMBL/GenBank/DDBJ whole genome shotgun (WGS) entry which is preliminary data.</text>
</comment>
<reference evidence="2 3" key="1">
    <citation type="submission" date="2024-11" db="EMBL/GenBank/DDBJ databases">
        <authorList>
            <person name="Heng Y.C."/>
            <person name="Lim A.C.H."/>
            <person name="Lee J.K.Y."/>
            <person name="Kittelmann S."/>
        </authorList>
    </citation>
    <scope>NUCLEOTIDE SEQUENCE [LARGE SCALE GENOMIC DNA]</scope>
    <source>
        <strain evidence="2 3">WILCCON 0269</strain>
    </source>
</reference>
<dbReference type="Proteomes" id="UP001623660">
    <property type="component" value="Unassembled WGS sequence"/>
</dbReference>
<dbReference type="EMBL" id="JBJHZX010000002">
    <property type="protein sequence ID" value="MFL0194422.1"/>
    <property type="molecule type" value="Genomic_DNA"/>
</dbReference>
<protein>
    <submittedName>
        <fullName evidence="2">Uncharacterized protein</fullName>
    </submittedName>
</protein>
<proteinExistence type="predicted"/>
<keyword evidence="3" id="KW-1185">Reference proteome</keyword>